<organism evidence="1 2">
    <name type="scientific">Bacillus clarus</name>
    <dbReference type="NCBI Taxonomy" id="2338372"/>
    <lineage>
        <taxon>Bacteria</taxon>
        <taxon>Bacillati</taxon>
        <taxon>Bacillota</taxon>
        <taxon>Bacilli</taxon>
        <taxon>Bacillales</taxon>
        <taxon>Bacillaceae</taxon>
        <taxon>Bacillus</taxon>
        <taxon>Bacillus cereus group</taxon>
    </lineage>
</organism>
<protein>
    <submittedName>
        <fullName evidence="1">Erythromycin esterase</fullName>
    </submittedName>
</protein>
<dbReference type="EMBL" id="QVOD01000057">
    <property type="protein sequence ID" value="RFT62938.1"/>
    <property type="molecule type" value="Genomic_DNA"/>
</dbReference>
<sequence length="40" mass="4656">MCTVTIASYWGDREKEEIMIPAEQYDGILWLESISPSQHK</sequence>
<dbReference type="Proteomes" id="UP000264294">
    <property type="component" value="Unassembled WGS sequence"/>
</dbReference>
<comment type="caution">
    <text evidence="1">The sequence shown here is derived from an EMBL/GenBank/DDBJ whole genome shotgun (WGS) entry which is preliminary data.</text>
</comment>
<evidence type="ECO:0000313" key="2">
    <source>
        <dbReference type="Proteomes" id="UP000264294"/>
    </source>
</evidence>
<evidence type="ECO:0000313" key="1">
    <source>
        <dbReference type="EMBL" id="RFT62938.1"/>
    </source>
</evidence>
<keyword evidence="2" id="KW-1185">Reference proteome</keyword>
<name>A0ABX9KNE2_9BACI</name>
<proteinExistence type="predicted"/>
<reference evidence="1 2" key="1">
    <citation type="submission" date="2018-08" db="EMBL/GenBank/DDBJ databases">
        <title>Bacillus clarus sp. nov. strain PS00077A.</title>
        <authorList>
            <person name="Mendez Acevedo M."/>
            <person name="Carroll L."/>
            <person name="Mukherjee M."/>
            <person name="Wiedmann M."/>
            <person name="Kovac J."/>
        </authorList>
    </citation>
    <scope>NUCLEOTIDE SEQUENCE [LARGE SCALE GENOMIC DNA]</scope>
    <source>
        <strain evidence="1 2">PS00077A</strain>
    </source>
</reference>
<gene>
    <name evidence="1" type="ORF">D0U04_26710</name>
</gene>
<accession>A0ABX9KNE2</accession>